<dbReference type="AlphaFoldDB" id="A0A2P2QA97"/>
<organism evidence="1">
    <name type="scientific">Rhizophora mucronata</name>
    <name type="common">Asiatic mangrove</name>
    <dbReference type="NCBI Taxonomy" id="61149"/>
    <lineage>
        <taxon>Eukaryota</taxon>
        <taxon>Viridiplantae</taxon>
        <taxon>Streptophyta</taxon>
        <taxon>Embryophyta</taxon>
        <taxon>Tracheophyta</taxon>
        <taxon>Spermatophyta</taxon>
        <taxon>Magnoliopsida</taxon>
        <taxon>eudicotyledons</taxon>
        <taxon>Gunneridae</taxon>
        <taxon>Pentapetalae</taxon>
        <taxon>rosids</taxon>
        <taxon>fabids</taxon>
        <taxon>Malpighiales</taxon>
        <taxon>Rhizophoraceae</taxon>
        <taxon>Rhizophora</taxon>
    </lineage>
</organism>
<name>A0A2P2QA97_RHIMU</name>
<accession>A0A2P2QA97</accession>
<reference evidence="1" key="1">
    <citation type="submission" date="2018-02" db="EMBL/GenBank/DDBJ databases">
        <title>Rhizophora mucronata_Transcriptome.</title>
        <authorList>
            <person name="Meera S.P."/>
            <person name="Sreeshan A."/>
            <person name="Augustine A."/>
        </authorList>
    </citation>
    <scope>NUCLEOTIDE SEQUENCE</scope>
    <source>
        <tissue evidence="1">Leaf</tissue>
    </source>
</reference>
<evidence type="ECO:0000313" key="1">
    <source>
        <dbReference type="EMBL" id="MBX63921.1"/>
    </source>
</evidence>
<sequence>MTSTGPRVRTASAPHHHLSLSSPTLVFKIISLDRTCRVTQQLQKKKD</sequence>
<proteinExistence type="predicted"/>
<protein>
    <submittedName>
        <fullName evidence="1">Uncharacterized protein</fullName>
    </submittedName>
</protein>
<dbReference type="EMBL" id="GGEC01083437">
    <property type="protein sequence ID" value="MBX63921.1"/>
    <property type="molecule type" value="Transcribed_RNA"/>
</dbReference>